<feature type="chain" id="PRO_5002330749" description="TonB-dependent receptor" evidence="10">
    <location>
        <begin position="22"/>
        <end position="1085"/>
    </location>
</feature>
<comment type="subcellular location">
    <subcellularLocation>
        <location evidence="1 8">Cell outer membrane</location>
        <topology evidence="1 8">Multi-pass membrane protein</topology>
    </subcellularLocation>
</comment>
<evidence type="ECO:0000259" key="11">
    <source>
        <dbReference type="Pfam" id="PF00593"/>
    </source>
</evidence>
<dbReference type="Pfam" id="PF07715">
    <property type="entry name" value="Plug"/>
    <property type="match status" value="1"/>
</dbReference>
<keyword evidence="14" id="KW-1185">Reference proteome</keyword>
<accession>A0A0D8J7T8</accession>
<dbReference type="SUPFAM" id="SSF56935">
    <property type="entry name" value="Porins"/>
    <property type="match status" value="1"/>
</dbReference>
<dbReference type="InterPro" id="IPR008969">
    <property type="entry name" value="CarboxyPept-like_regulatory"/>
</dbReference>
<dbReference type="InterPro" id="IPR023996">
    <property type="entry name" value="TonB-dep_OMP_SusC/RagA"/>
</dbReference>
<evidence type="ECO:0000313" key="14">
    <source>
        <dbReference type="Proteomes" id="UP000032544"/>
    </source>
</evidence>
<keyword evidence="4 8" id="KW-0812">Transmembrane</keyword>
<dbReference type="InterPro" id="IPR037066">
    <property type="entry name" value="Plug_dom_sf"/>
</dbReference>
<dbReference type="EMBL" id="JRHC01000005">
    <property type="protein sequence ID" value="KJF42576.1"/>
    <property type="molecule type" value="Genomic_DNA"/>
</dbReference>
<comment type="similarity">
    <text evidence="8 9">Belongs to the TonB-dependent receptor family.</text>
</comment>
<dbReference type="InterPro" id="IPR000531">
    <property type="entry name" value="Beta-barrel_TonB"/>
</dbReference>
<keyword evidence="10" id="KW-0732">Signal</keyword>
<dbReference type="Proteomes" id="UP000032544">
    <property type="component" value="Unassembled WGS sequence"/>
</dbReference>
<keyword evidence="2 8" id="KW-0813">Transport</keyword>
<dbReference type="Gene3D" id="2.40.170.20">
    <property type="entry name" value="TonB-dependent receptor, beta-barrel domain"/>
    <property type="match status" value="1"/>
</dbReference>
<organism evidence="13 14">
    <name type="scientific">Draconibacterium sediminis</name>
    <dbReference type="NCBI Taxonomy" id="1544798"/>
    <lineage>
        <taxon>Bacteria</taxon>
        <taxon>Pseudomonadati</taxon>
        <taxon>Bacteroidota</taxon>
        <taxon>Bacteroidia</taxon>
        <taxon>Marinilabiliales</taxon>
        <taxon>Prolixibacteraceae</taxon>
        <taxon>Draconibacterium</taxon>
    </lineage>
</organism>
<comment type="caution">
    <text evidence="13">The sequence shown here is derived from an EMBL/GenBank/DDBJ whole genome shotgun (WGS) entry which is preliminary data.</text>
</comment>
<dbReference type="Gene3D" id="2.60.40.1120">
    <property type="entry name" value="Carboxypeptidase-like, regulatory domain"/>
    <property type="match status" value="1"/>
</dbReference>
<dbReference type="InterPro" id="IPR036942">
    <property type="entry name" value="Beta-barrel_TonB_sf"/>
</dbReference>
<evidence type="ECO:0000256" key="8">
    <source>
        <dbReference type="PROSITE-ProRule" id="PRU01360"/>
    </source>
</evidence>
<evidence type="ECO:0000313" key="13">
    <source>
        <dbReference type="EMBL" id="KJF42576.1"/>
    </source>
</evidence>
<evidence type="ECO:0000256" key="7">
    <source>
        <dbReference type="ARBA" id="ARBA00023237"/>
    </source>
</evidence>
<reference evidence="13 14" key="1">
    <citation type="submission" date="2014-09" db="EMBL/GenBank/DDBJ databases">
        <title>Draft Genome Sequence of Draconibacterium sp. JN14CK-3.</title>
        <authorList>
            <person name="Dong C."/>
            <person name="Lai Q."/>
            <person name="Shao Z."/>
        </authorList>
    </citation>
    <scope>NUCLEOTIDE SEQUENCE [LARGE SCALE GENOMIC DNA]</scope>
    <source>
        <strain evidence="13 14">JN14CK-3</strain>
    </source>
</reference>
<proteinExistence type="inferred from homology"/>
<evidence type="ECO:0008006" key="15">
    <source>
        <dbReference type="Google" id="ProtNLM"/>
    </source>
</evidence>
<dbReference type="Pfam" id="PF00593">
    <property type="entry name" value="TonB_dep_Rec_b-barrel"/>
    <property type="match status" value="1"/>
</dbReference>
<feature type="domain" description="TonB-dependent receptor-like beta-barrel" evidence="11">
    <location>
        <begin position="451"/>
        <end position="795"/>
    </location>
</feature>
<dbReference type="PROSITE" id="PS52016">
    <property type="entry name" value="TONB_DEPENDENT_REC_3"/>
    <property type="match status" value="1"/>
</dbReference>
<dbReference type="InterPro" id="IPR023997">
    <property type="entry name" value="TonB-dep_OMP_SusC/RagA_CS"/>
</dbReference>
<evidence type="ECO:0000256" key="2">
    <source>
        <dbReference type="ARBA" id="ARBA00022448"/>
    </source>
</evidence>
<dbReference type="GO" id="GO:0009279">
    <property type="term" value="C:cell outer membrane"/>
    <property type="evidence" value="ECO:0007669"/>
    <property type="project" value="UniProtKB-SubCell"/>
</dbReference>
<dbReference type="InterPro" id="IPR039426">
    <property type="entry name" value="TonB-dep_rcpt-like"/>
</dbReference>
<keyword evidence="7 8" id="KW-0998">Cell outer membrane</keyword>
<dbReference type="OrthoDB" id="9768177at2"/>
<dbReference type="SUPFAM" id="SSF49464">
    <property type="entry name" value="Carboxypeptidase regulatory domain-like"/>
    <property type="match status" value="1"/>
</dbReference>
<keyword evidence="6 8" id="KW-0472">Membrane</keyword>
<evidence type="ECO:0000259" key="12">
    <source>
        <dbReference type="Pfam" id="PF07715"/>
    </source>
</evidence>
<evidence type="ECO:0000256" key="6">
    <source>
        <dbReference type="ARBA" id="ARBA00023136"/>
    </source>
</evidence>
<feature type="domain" description="TonB-dependent receptor plug" evidence="12">
    <location>
        <begin position="118"/>
        <end position="239"/>
    </location>
</feature>
<dbReference type="PATRIC" id="fig|1544798.3.peg.3908"/>
<name>A0A0D8J7T8_9BACT</name>
<evidence type="ECO:0000256" key="4">
    <source>
        <dbReference type="ARBA" id="ARBA00022692"/>
    </source>
</evidence>
<evidence type="ECO:0000256" key="3">
    <source>
        <dbReference type="ARBA" id="ARBA00022452"/>
    </source>
</evidence>
<evidence type="ECO:0000256" key="9">
    <source>
        <dbReference type="RuleBase" id="RU003357"/>
    </source>
</evidence>
<dbReference type="NCBIfam" id="TIGR04056">
    <property type="entry name" value="OMP_RagA_SusC"/>
    <property type="match status" value="1"/>
</dbReference>
<evidence type="ECO:0000256" key="10">
    <source>
        <dbReference type="SAM" id="SignalP"/>
    </source>
</evidence>
<dbReference type="AlphaFoldDB" id="A0A0D8J7T8"/>
<dbReference type="InterPro" id="IPR012910">
    <property type="entry name" value="Plug_dom"/>
</dbReference>
<evidence type="ECO:0000256" key="5">
    <source>
        <dbReference type="ARBA" id="ARBA00023077"/>
    </source>
</evidence>
<evidence type="ECO:0000256" key="1">
    <source>
        <dbReference type="ARBA" id="ARBA00004571"/>
    </source>
</evidence>
<dbReference type="NCBIfam" id="TIGR04057">
    <property type="entry name" value="SusC_RagA_signa"/>
    <property type="match status" value="1"/>
</dbReference>
<gene>
    <name evidence="13" type="ORF">LH29_18690</name>
</gene>
<dbReference type="STRING" id="1544798.LH29_18690"/>
<dbReference type="RefSeq" id="WP_045032390.1">
    <property type="nucleotide sequence ID" value="NZ_JRHC01000005.1"/>
</dbReference>
<protein>
    <recommendedName>
        <fullName evidence="15">TonB-dependent receptor</fullName>
    </recommendedName>
</protein>
<dbReference type="Pfam" id="PF13715">
    <property type="entry name" value="CarbopepD_reg_2"/>
    <property type="match status" value="1"/>
</dbReference>
<keyword evidence="3 8" id="KW-1134">Transmembrane beta strand</keyword>
<dbReference type="Gene3D" id="2.170.130.10">
    <property type="entry name" value="TonB-dependent receptor, plug domain"/>
    <property type="match status" value="1"/>
</dbReference>
<sequence length="1085" mass="118793">MKKIAIFLSILLFMGNLVAFAQTKTLTGTVTSSDDEMPIPGVSVAVKGTTLGTVTNIDGVYELKAPEDAKTLILSFVGMKTQEVVIGSSTSIDVVMEPDVLGLDEVVVTALGQSREKKGLAYAVQDVKGEELITAREANVVNSLQGKLSGVQITNSSGNVGAGSRIVVRGMSTLTGNNMPLFVVDGVPIINSYSSVGAYSGTDYGNSSADINPADIETISILKGANAAALYGSRAVNGVVLITTKNGKSGKKGLGVSIQQNMMWSNPLKLPNFQDLYGQGYDGEFEYVDGNWGGVNDGIDESWGPRLDGRLLPQFDSPYDPVTGVRTPTPWVAHPDNIKNLFDTGLNSTTSVAVNRMEDGYNYRLSISRQDQTGMIPNTDQTKNTFTLNGGLNVTDKLRVNGSASYVLTESDNIMSSGYTSAGIFQSTMQWFGRQVDTEYLKEHWQEIDPVSGRNVNWNHSYHDNPYWTLNKNTNSLNRERFMGNVNVAYDINEWMQFRAMVGTDAYSQRIKEVRAKDSHDWMDGRFDNYESFRRETTANAVLTFDKTIGDFDILGTAGTEYNHYEYRIDESHVSSLIIPDLYAVSNAASPATTGMSETNYELQSVFGSLNVGYKDMLYLDLTARNDWSSTLPIDNNSYFYPSASLGFIFTEALGIESNILSYGKLRASYAQVGGSANAYSLMGTYNASDPFDGQPSLSYTNTLAPSGLKPQSKNSTEFGAELKFFNNRFSIDATYYNETTENQIMNIAISNTTGFGTKTINAGEIQNKGVELTISATPVMTKDFSWDITANWATNQNLVKELTGDLEYINLYNGSWGMTVRARVGEEYGQMWGYDIVREHETEILDSNGDVAYIKYSGKPVVGTNGRYIRSPQQTEIGNVTPDWYGGVNNAFRYKNFNASFLIDFRWGGDQFSVTDWFGSYSGVMANTAAINDNGMNVRDAIADGGGVKADAVYGKLVDGHVVLTDASGNESATPVPNGTYVAAQTFFENDYWGKPSLSIYDAGFVKLREIIVGYTFNDIPYLSEIGVRDVNLSFVGRNLWIIHDNMPHVDPENGISAGNTSVGMNSTPIPSARTLGFDLKINF</sequence>
<keyword evidence="5 9" id="KW-0798">TonB box</keyword>
<feature type="signal peptide" evidence="10">
    <location>
        <begin position="1"/>
        <end position="21"/>
    </location>
</feature>